<evidence type="ECO:0000313" key="2">
    <source>
        <dbReference type="EMBL" id="GAI34513.1"/>
    </source>
</evidence>
<dbReference type="GO" id="GO:0009055">
    <property type="term" value="F:electron transfer activity"/>
    <property type="evidence" value="ECO:0007669"/>
    <property type="project" value="InterPro"/>
</dbReference>
<gene>
    <name evidence="2" type="ORF">S06H3_45620</name>
</gene>
<dbReference type="PANTHER" id="PTHR30038:SF0">
    <property type="entry name" value="TUNGSTEN-CONTAINING ALDEHYDE FERREDOXIN OXIDOREDUCTASE"/>
    <property type="match status" value="1"/>
</dbReference>
<dbReference type="InterPro" id="IPR036021">
    <property type="entry name" value="Tungsten_al_ferr_oxy-like_C"/>
</dbReference>
<reference evidence="2" key="1">
    <citation type="journal article" date="2014" name="Front. Microbiol.">
        <title>High frequency of phylogenetically diverse reductive dehalogenase-homologous genes in deep subseafloor sedimentary metagenomes.</title>
        <authorList>
            <person name="Kawai M."/>
            <person name="Futagami T."/>
            <person name="Toyoda A."/>
            <person name="Takaki Y."/>
            <person name="Nishi S."/>
            <person name="Hori S."/>
            <person name="Arai W."/>
            <person name="Tsubouchi T."/>
            <person name="Morono Y."/>
            <person name="Uchiyama I."/>
            <person name="Ito T."/>
            <person name="Fujiyama A."/>
            <person name="Inagaki F."/>
            <person name="Takami H."/>
        </authorList>
    </citation>
    <scope>NUCLEOTIDE SEQUENCE</scope>
    <source>
        <strain evidence="2">Expedition CK06-06</strain>
    </source>
</reference>
<name>X1MTC8_9ZZZZ</name>
<dbReference type="InterPro" id="IPR051919">
    <property type="entry name" value="W-dependent_AOR"/>
</dbReference>
<dbReference type="EMBL" id="BARV01028512">
    <property type="protein sequence ID" value="GAI34513.1"/>
    <property type="molecule type" value="Genomic_DNA"/>
</dbReference>
<evidence type="ECO:0000259" key="1">
    <source>
        <dbReference type="Pfam" id="PF01314"/>
    </source>
</evidence>
<feature type="domain" description="Aldehyde ferredoxin oxidoreductase C-terminal" evidence="1">
    <location>
        <begin position="1"/>
        <end position="253"/>
    </location>
</feature>
<protein>
    <recommendedName>
        <fullName evidence="1">Aldehyde ferredoxin oxidoreductase C-terminal domain-containing protein</fullName>
    </recommendedName>
</protein>
<accession>X1MTC8</accession>
<dbReference type="InterPro" id="IPR013985">
    <property type="entry name" value="Ald_Fedxn_OxRdtase_dom3"/>
</dbReference>
<dbReference type="SUPFAM" id="SSF48310">
    <property type="entry name" value="Aldehyde ferredoxin oxidoreductase, C-terminal domains"/>
    <property type="match status" value="1"/>
</dbReference>
<sequence length="259" mass="28702">EYESNAALGALCLNDNLEAISEANDWCNRYGLDTISTGVTIAFAIEAYEKNLLTVSDTNGIELIWGNSRAIVEIIHKIARREGIGDLLADGACEAARRIGKNSGEFAIHVKGLELPMHDPRAFVSMALNYATANRGACHLDTLSYTFEKGPPVNGLPYDHSLSPHDIRGKAEITVKLQNYMACFNALGLCKFLFCGKIGPPQITEWLNLVTGWSVTPEELIKVGERLFNLKRIYNYKLGISRKDDFLPLRLLTLDRNKG</sequence>
<dbReference type="PANTHER" id="PTHR30038">
    <property type="entry name" value="ALDEHYDE FERREDOXIN OXIDOREDUCTASE"/>
    <property type="match status" value="1"/>
</dbReference>
<dbReference type="Pfam" id="PF01314">
    <property type="entry name" value="AFOR_C"/>
    <property type="match status" value="1"/>
</dbReference>
<organism evidence="2">
    <name type="scientific">marine sediment metagenome</name>
    <dbReference type="NCBI Taxonomy" id="412755"/>
    <lineage>
        <taxon>unclassified sequences</taxon>
        <taxon>metagenomes</taxon>
        <taxon>ecological metagenomes</taxon>
    </lineage>
</organism>
<dbReference type="AlphaFoldDB" id="X1MTC8"/>
<dbReference type="Gene3D" id="1.10.599.10">
    <property type="entry name" value="Aldehyde Ferredoxin Oxidoreductase Protein, subunit A, domain 3"/>
    <property type="match status" value="1"/>
</dbReference>
<feature type="non-terminal residue" evidence="2">
    <location>
        <position position="1"/>
    </location>
</feature>
<dbReference type="GO" id="GO:0016625">
    <property type="term" value="F:oxidoreductase activity, acting on the aldehyde or oxo group of donors, iron-sulfur protein as acceptor"/>
    <property type="evidence" value="ECO:0007669"/>
    <property type="project" value="InterPro"/>
</dbReference>
<dbReference type="InterPro" id="IPR001203">
    <property type="entry name" value="OxRdtase_Ald_Fedxn_C"/>
</dbReference>
<proteinExistence type="predicted"/>
<comment type="caution">
    <text evidence="2">The sequence shown here is derived from an EMBL/GenBank/DDBJ whole genome shotgun (WGS) entry which is preliminary data.</text>
</comment>
<dbReference type="GO" id="GO:0051536">
    <property type="term" value="F:iron-sulfur cluster binding"/>
    <property type="evidence" value="ECO:0007669"/>
    <property type="project" value="InterPro"/>
</dbReference>
<feature type="non-terminal residue" evidence="2">
    <location>
        <position position="259"/>
    </location>
</feature>